<dbReference type="RefSeq" id="WP_020638874.1">
    <property type="nucleotide sequence ID" value="NZ_QHHU01000023.1"/>
</dbReference>
<dbReference type="GO" id="GO:0005737">
    <property type="term" value="C:cytoplasm"/>
    <property type="evidence" value="ECO:0007669"/>
    <property type="project" value="TreeGrafter"/>
</dbReference>
<dbReference type="GO" id="GO:0031177">
    <property type="term" value="F:phosphopantetheine binding"/>
    <property type="evidence" value="ECO:0007669"/>
    <property type="project" value="InterPro"/>
</dbReference>
<feature type="region of interest" description="Disordered" evidence="5">
    <location>
        <begin position="782"/>
        <end position="802"/>
    </location>
</feature>
<evidence type="ECO:0000256" key="2">
    <source>
        <dbReference type="ARBA" id="ARBA00022450"/>
    </source>
</evidence>
<dbReference type="InterPro" id="IPR016035">
    <property type="entry name" value="Acyl_Trfase/lysoPLipase"/>
</dbReference>
<keyword evidence="2" id="KW-0596">Phosphopantetheine</keyword>
<dbReference type="EMBL" id="QHHU01000023">
    <property type="protein sequence ID" value="RSM43806.1"/>
    <property type="molecule type" value="Genomic_DNA"/>
</dbReference>
<dbReference type="SUPFAM" id="SSF47336">
    <property type="entry name" value="ACP-like"/>
    <property type="match status" value="1"/>
</dbReference>
<feature type="domain" description="Ketosynthase family 3 (KS3)" evidence="7">
    <location>
        <begin position="6"/>
        <end position="424"/>
    </location>
</feature>
<protein>
    <submittedName>
        <fullName evidence="8">Type I polyketide synthase</fullName>
    </submittedName>
</protein>
<dbReference type="SMART" id="SM00823">
    <property type="entry name" value="PKS_PP"/>
    <property type="match status" value="1"/>
</dbReference>
<dbReference type="GO" id="GO:0044550">
    <property type="term" value="P:secondary metabolite biosynthetic process"/>
    <property type="evidence" value="ECO:0007669"/>
    <property type="project" value="UniProtKB-ARBA"/>
</dbReference>
<dbReference type="Pfam" id="PF02801">
    <property type="entry name" value="Ketoacyl-synt_C"/>
    <property type="match status" value="1"/>
</dbReference>
<comment type="caution">
    <text evidence="8">The sequence shown here is derived from an EMBL/GenBank/DDBJ whole genome shotgun (WGS) entry which is preliminary data.</text>
</comment>
<dbReference type="FunFam" id="1.10.1200.10:FF:000016">
    <property type="entry name" value="Non-ribosomal peptide synthase"/>
    <property type="match status" value="1"/>
</dbReference>
<name>A0A428WL52_AMYBA</name>
<dbReference type="GO" id="GO:0071770">
    <property type="term" value="P:DIM/DIP cell wall layer assembly"/>
    <property type="evidence" value="ECO:0007669"/>
    <property type="project" value="TreeGrafter"/>
</dbReference>
<dbReference type="GO" id="GO:0006633">
    <property type="term" value="P:fatty acid biosynthetic process"/>
    <property type="evidence" value="ECO:0007669"/>
    <property type="project" value="InterPro"/>
</dbReference>
<sequence length="969" mass="101614">MNDEAELDLAIVGLAGRFPGAADVGAFWRHVLAGVPVVSRFTPAELAEAGVPEHEYRHPDYVPAFGVLDDVEGFDAAFFGYSPRDARLIDPQQRLFLECAWQALESSGHLTRADEELVGVYAATGMSTYLLKNLLAAGDAAGSEYELSLGNDKDAVATRVAYHLGLQGPAVAVQTACSSSLVAVHVAGQALLAGECDVALAGAAHVRVPMRSGYRYEPGGIMARDGVCRPFDAAATGTVGGNGAGVVVLRRLADAVRDGDTVHAVVKGSAVNNDGRAKVGYTAPGVAGQLAVIRTAHQAADVDPATIGYVEAHGTGTALGDRIELAALTQAFGTAGRHALGSVKAVTGHLDVAAGVTGLIKACLAVRHGVVPPSPYCTTPQPELADSPFFVNTEAEPWPVAGPRRAAVSSFGIGGTNAHVVIEQAPETARTETGGEHVLVLSARTPAALEQARKDLREHLRGEDVPMADVAYTLQTTRRRFEHRLALVARDRDEAVRRLGGGPDADTASGDLTDGSVAFLFPGQGAQYTGMGAELHRTEPVFREHYDTCAGLLGFDLAEALRGEQLGQTRITQPALFTVEYALAKLWQSKGIQPAAMAGHSIGEYVAACLAGVFDLEDALAIVATRGRLMQAMPVGAMLSVSLPADELVLPPGVELAAANAPRLSVVAGERDAVAAYAGRLRGDGVKCRELHTSHAFHSAMMDPVVAEFAGFVAGFLLRAPQIPVLSNVTGDWLTDGDARDPGYWARQLRAPVRFDDCASRLLARPHALLEVGPGTTLTTLVGQRPGAPARATASLGGPKSSESERVAMAGALGRLWLAGVAVEWPRAGRHVPLPTYPFQRERHWVGPAATPEPAPETVPAERDRTPLAVVSEIWAELLGLPDIGVDDDFFVLGGHSLLGTKVVARIREALGVDLPAGAVFDAPTIAGLAAAVEQLLATDPMAELLAEIRALSPEELRAQLAATRGEDR</sequence>
<keyword evidence="4" id="KW-0808">Transferase</keyword>
<dbReference type="SUPFAM" id="SSF55048">
    <property type="entry name" value="Probable ACP-binding domain of malonyl-CoA ACP transacylase"/>
    <property type="match status" value="1"/>
</dbReference>
<dbReference type="GO" id="GO:0004315">
    <property type="term" value="F:3-oxoacyl-[acyl-carrier-protein] synthase activity"/>
    <property type="evidence" value="ECO:0007669"/>
    <property type="project" value="InterPro"/>
</dbReference>
<dbReference type="Proteomes" id="UP000286716">
    <property type="component" value="Unassembled WGS sequence"/>
</dbReference>
<organism evidence="8 9">
    <name type="scientific">Amycolatopsis balhimycina DSM 5908</name>
    <dbReference type="NCBI Taxonomy" id="1081091"/>
    <lineage>
        <taxon>Bacteria</taxon>
        <taxon>Bacillati</taxon>
        <taxon>Actinomycetota</taxon>
        <taxon>Actinomycetes</taxon>
        <taxon>Pseudonocardiales</taxon>
        <taxon>Pseudonocardiaceae</taxon>
        <taxon>Amycolatopsis</taxon>
    </lineage>
</organism>
<dbReference type="PROSITE" id="PS52004">
    <property type="entry name" value="KS3_2"/>
    <property type="match status" value="1"/>
</dbReference>
<dbReference type="InterPro" id="IPR014030">
    <property type="entry name" value="Ketoacyl_synth_N"/>
</dbReference>
<dbReference type="PANTHER" id="PTHR43775">
    <property type="entry name" value="FATTY ACID SYNTHASE"/>
    <property type="match status" value="1"/>
</dbReference>
<keyword evidence="9" id="KW-1185">Reference proteome</keyword>
<evidence type="ECO:0000259" key="7">
    <source>
        <dbReference type="PROSITE" id="PS52004"/>
    </source>
</evidence>
<dbReference type="InterPro" id="IPR014043">
    <property type="entry name" value="Acyl_transferase_dom"/>
</dbReference>
<dbReference type="InterPro" id="IPR050091">
    <property type="entry name" value="PKS_NRPS_Biosynth_Enz"/>
</dbReference>
<dbReference type="InterPro" id="IPR020841">
    <property type="entry name" value="PKS_Beta-ketoAc_synthase_dom"/>
</dbReference>
<feature type="domain" description="Carrier" evidence="6">
    <location>
        <begin position="862"/>
        <end position="937"/>
    </location>
</feature>
<dbReference type="InterPro" id="IPR016036">
    <property type="entry name" value="Malonyl_transacylase_ACP-bd"/>
</dbReference>
<gene>
    <name evidence="8" type="ORF">DMA12_18195</name>
</gene>
<dbReference type="InterPro" id="IPR001227">
    <property type="entry name" value="Ac_transferase_dom_sf"/>
</dbReference>
<dbReference type="Pfam" id="PF00550">
    <property type="entry name" value="PP-binding"/>
    <property type="match status" value="1"/>
</dbReference>
<dbReference type="OrthoDB" id="9778690at2"/>
<dbReference type="Gene3D" id="3.30.70.3290">
    <property type="match status" value="1"/>
</dbReference>
<dbReference type="Gene3D" id="1.10.1200.10">
    <property type="entry name" value="ACP-like"/>
    <property type="match status" value="1"/>
</dbReference>
<evidence type="ECO:0000256" key="4">
    <source>
        <dbReference type="ARBA" id="ARBA00022679"/>
    </source>
</evidence>
<dbReference type="Gene3D" id="3.40.47.10">
    <property type="match status" value="1"/>
</dbReference>
<evidence type="ECO:0000313" key="8">
    <source>
        <dbReference type="EMBL" id="RSM43806.1"/>
    </source>
</evidence>
<dbReference type="SUPFAM" id="SSF52151">
    <property type="entry name" value="FabD/lysophospholipase-like"/>
    <property type="match status" value="1"/>
</dbReference>
<dbReference type="GO" id="GO:0005886">
    <property type="term" value="C:plasma membrane"/>
    <property type="evidence" value="ECO:0007669"/>
    <property type="project" value="TreeGrafter"/>
</dbReference>
<dbReference type="Pfam" id="PF22621">
    <property type="entry name" value="CurL-like_PKS_C"/>
    <property type="match status" value="1"/>
</dbReference>
<evidence type="ECO:0000313" key="9">
    <source>
        <dbReference type="Proteomes" id="UP000286716"/>
    </source>
</evidence>
<dbReference type="InterPro" id="IPR009081">
    <property type="entry name" value="PP-bd_ACP"/>
</dbReference>
<keyword evidence="3" id="KW-0597">Phosphoprotein</keyword>
<dbReference type="InterPro" id="IPR014031">
    <property type="entry name" value="Ketoacyl_synth_C"/>
</dbReference>
<dbReference type="PROSITE" id="PS50075">
    <property type="entry name" value="CARRIER"/>
    <property type="match status" value="1"/>
</dbReference>
<dbReference type="AlphaFoldDB" id="A0A428WL52"/>
<proteinExistence type="predicted"/>
<dbReference type="SUPFAM" id="SSF53901">
    <property type="entry name" value="Thiolase-like"/>
    <property type="match status" value="1"/>
</dbReference>
<accession>A0A428WL52</accession>
<evidence type="ECO:0000256" key="3">
    <source>
        <dbReference type="ARBA" id="ARBA00022553"/>
    </source>
</evidence>
<dbReference type="CDD" id="cd00833">
    <property type="entry name" value="PKS"/>
    <property type="match status" value="1"/>
</dbReference>
<dbReference type="Gene3D" id="3.40.366.10">
    <property type="entry name" value="Malonyl-Coenzyme A Acyl Carrier Protein, domain 2"/>
    <property type="match status" value="1"/>
</dbReference>
<reference evidence="8 9" key="1">
    <citation type="submission" date="2018-05" db="EMBL/GenBank/DDBJ databases">
        <title>Evolution of GPA BGCs.</title>
        <authorList>
            <person name="Waglechner N."/>
            <person name="Wright G.D."/>
        </authorList>
    </citation>
    <scope>NUCLEOTIDE SEQUENCE [LARGE SCALE GENOMIC DNA]</scope>
    <source>
        <strain evidence="8 9">DSM 5908</strain>
    </source>
</reference>
<dbReference type="InterPro" id="IPR016039">
    <property type="entry name" value="Thiolase-like"/>
</dbReference>
<dbReference type="GO" id="GO:0004312">
    <property type="term" value="F:fatty acid synthase activity"/>
    <property type="evidence" value="ECO:0007669"/>
    <property type="project" value="TreeGrafter"/>
</dbReference>
<dbReference type="PANTHER" id="PTHR43775:SF37">
    <property type="entry name" value="SI:DKEY-61P9.11"/>
    <property type="match status" value="1"/>
</dbReference>
<dbReference type="SMART" id="SM00827">
    <property type="entry name" value="PKS_AT"/>
    <property type="match status" value="1"/>
</dbReference>
<dbReference type="Pfam" id="PF00109">
    <property type="entry name" value="ketoacyl-synt"/>
    <property type="match status" value="1"/>
</dbReference>
<evidence type="ECO:0000259" key="6">
    <source>
        <dbReference type="PROSITE" id="PS50075"/>
    </source>
</evidence>
<dbReference type="InterPro" id="IPR020806">
    <property type="entry name" value="PKS_PP-bd"/>
</dbReference>
<dbReference type="PROSITE" id="PS00606">
    <property type="entry name" value="KS3_1"/>
    <property type="match status" value="1"/>
</dbReference>
<dbReference type="InterPro" id="IPR036736">
    <property type="entry name" value="ACP-like_sf"/>
</dbReference>
<dbReference type="SMART" id="SM00825">
    <property type="entry name" value="PKS_KS"/>
    <property type="match status" value="1"/>
</dbReference>
<dbReference type="InterPro" id="IPR018201">
    <property type="entry name" value="Ketoacyl_synth_AS"/>
</dbReference>
<comment type="cofactor">
    <cofactor evidence="1">
        <name>pantetheine 4'-phosphate</name>
        <dbReference type="ChEBI" id="CHEBI:47942"/>
    </cofactor>
</comment>
<dbReference type="Pfam" id="PF00698">
    <property type="entry name" value="Acyl_transf_1"/>
    <property type="match status" value="1"/>
</dbReference>
<evidence type="ECO:0000256" key="5">
    <source>
        <dbReference type="SAM" id="MobiDB-lite"/>
    </source>
</evidence>
<evidence type="ECO:0000256" key="1">
    <source>
        <dbReference type="ARBA" id="ARBA00001957"/>
    </source>
</evidence>